<dbReference type="AlphaFoldDB" id="A0A1C7M5S0"/>
<keyword evidence="2" id="KW-0812">Transmembrane</keyword>
<feature type="region of interest" description="Disordered" evidence="1">
    <location>
        <begin position="27"/>
        <end position="47"/>
    </location>
</feature>
<organism evidence="3 4">
    <name type="scientific">Grifola frondosa</name>
    <name type="common">Maitake</name>
    <name type="synonym">Polyporus frondosus</name>
    <dbReference type="NCBI Taxonomy" id="5627"/>
    <lineage>
        <taxon>Eukaryota</taxon>
        <taxon>Fungi</taxon>
        <taxon>Dikarya</taxon>
        <taxon>Basidiomycota</taxon>
        <taxon>Agaricomycotina</taxon>
        <taxon>Agaricomycetes</taxon>
        <taxon>Polyporales</taxon>
        <taxon>Grifolaceae</taxon>
        <taxon>Grifola</taxon>
    </lineage>
</organism>
<sequence>MSFHTSSARLALASPSVSLEKGAYRLRAPRTRTASSPKSKRLHRDPAPATYEKHATILIAFLISATLASFGSAYYLFTTK</sequence>
<reference evidence="3 4" key="1">
    <citation type="submission" date="2016-03" db="EMBL/GenBank/DDBJ databases">
        <title>Whole genome sequencing of Grifola frondosa 9006-11.</title>
        <authorList>
            <person name="Min B."/>
            <person name="Park H."/>
            <person name="Kim J.-G."/>
            <person name="Cho H."/>
            <person name="Oh Y.-L."/>
            <person name="Kong W.-S."/>
            <person name="Choi I.-G."/>
        </authorList>
    </citation>
    <scope>NUCLEOTIDE SEQUENCE [LARGE SCALE GENOMIC DNA]</scope>
    <source>
        <strain evidence="3 4">9006-11</strain>
    </source>
</reference>
<evidence type="ECO:0000256" key="1">
    <source>
        <dbReference type="SAM" id="MobiDB-lite"/>
    </source>
</evidence>
<evidence type="ECO:0000313" key="3">
    <source>
        <dbReference type="EMBL" id="OBZ71709.1"/>
    </source>
</evidence>
<dbReference type="STRING" id="5627.A0A1C7M5S0"/>
<proteinExistence type="predicted"/>
<protein>
    <submittedName>
        <fullName evidence="3">Uncharacterized protein</fullName>
    </submittedName>
</protein>
<keyword evidence="2" id="KW-1133">Transmembrane helix</keyword>
<evidence type="ECO:0000313" key="4">
    <source>
        <dbReference type="Proteomes" id="UP000092993"/>
    </source>
</evidence>
<evidence type="ECO:0000256" key="2">
    <source>
        <dbReference type="SAM" id="Phobius"/>
    </source>
</evidence>
<feature type="transmembrane region" description="Helical" evidence="2">
    <location>
        <begin position="55"/>
        <end position="77"/>
    </location>
</feature>
<comment type="caution">
    <text evidence="3">The sequence shown here is derived from an EMBL/GenBank/DDBJ whole genome shotgun (WGS) entry which is preliminary data.</text>
</comment>
<dbReference type="OrthoDB" id="1882547at2759"/>
<dbReference type="EMBL" id="LUGG01000011">
    <property type="protein sequence ID" value="OBZ71709.1"/>
    <property type="molecule type" value="Genomic_DNA"/>
</dbReference>
<keyword evidence="4" id="KW-1185">Reference proteome</keyword>
<dbReference type="Proteomes" id="UP000092993">
    <property type="component" value="Unassembled WGS sequence"/>
</dbReference>
<dbReference type="OMA" id="WCTTIIE"/>
<gene>
    <name evidence="3" type="ORF">A0H81_08986</name>
</gene>
<name>A0A1C7M5S0_GRIFR</name>
<accession>A0A1C7M5S0</accession>
<keyword evidence="2" id="KW-0472">Membrane</keyword>